<name>G0J6A4_CYCMS</name>
<dbReference type="Gene3D" id="3.30.530.20">
    <property type="match status" value="1"/>
</dbReference>
<proteinExistence type="predicted"/>
<dbReference type="Pfam" id="PF19569">
    <property type="entry name" value="START_2"/>
    <property type="match status" value="1"/>
</dbReference>
<dbReference type="STRING" id="880070.Cycma_3128"/>
<dbReference type="SUPFAM" id="SSF55961">
    <property type="entry name" value="Bet v1-like"/>
    <property type="match status" value="1"/>
</dbReference>
<evidence type="ECO:0000313" key="2">
    <source>
        <dbReference type="EMBL" id="AEL26856.1"/>
    </source>
</evidence>
<keyword evidence="3" id="KW-1185">Reference proteome</keyword>
<dbReference type="OrthoDB" id="667567at2"/>
<sequence length="134" mass="15545">MEKIKFVSDYQINSSKKIIYPYLSTASGLSQWFADDVVINEDKVYNFIYDGEDHYARAVIMRTNHHVKFEFFDPGEGEEGVDAEHSFIEFKLDENELTQTIYLRVIEYGDAFDEQEQQSIWEGLIGSLKEIIGG</sequence>
<dbReference type="RefSeq" id="WP_014021146.1">
    <property type="nucleotide sequence ID" value="NC_015914.1"/>
</dbReference>
<dbReference type="Proteomes" id="UP000001635">
    <property type="component" value="Chromosome"/>
</dbReference>
<evidence type="ECO:0000259" key="1">
    <source>
        <dbReference type="Pfam" id="PF19569"/>
    </source>
</evidence>
<dbReference type="KEGG" id="cmr:Cycma_3128"/>
<protein>
    <recommendedName>
        <fullName evidence="1">START-like domain-containing protein</fullName>
    </recommendedName>
</protein>
<dbReference type="HOGENOM" id="CLU_129812_0_0_10"/>
<feature type="domain" description="START-like" evidence="1">
    <location>
        <begin position="2"/>
        <end position="133"/>
    </location>
</feature>
<accession>G0J6A4</accession>
<reference evidence="3" key="1">
    <citation type="submission" date="2011-07" db="EMBL/GenBank/DDBJ databases">
        <title>The complete genome of Cyclobacterium marinum DSM 745.</title>
        <authorList>
            <person name="Lucas S."/>
            <person name="Han J."/>
            <person name="Lapidus A."/>
            <person name="Bruce D."/>
            <person name="Goodwin L."/>
            <person name="Pitluck S."/>
            <person name="Peters L."/>
            <person name="Kyrpides N."/>
            <person name="Mavromatis K."/>
            <person name="Ivanova N."/>
            <person name="Ovchinnikova G."/>
            <person name="Chertkov O."/>
            <person name="Detter J.C."/>
            <person name="Tapia R."/>
            <person name="Han C."/>
            <person name="Land M."/>
            <person name="Hauser L."/>
            <person name="Markowitz V."/>
            <person name="Cheng J.-F."/>
            <person name="Hugenholtz P."/>
            <person name="Woyke T."/>
            <person name="Wu D."/>
            <person name="Tindall B."/>
            <person name="Schuetze A."/>
            <person name="Brambilla E."/>
            <person name="Klenk H.-P."/>
            <person name="Eisen J.A."/>
        </authorList>
    </citation>
    <scope>NUCLEOTIDE SEQUENCE [LARGE SCALE GENOMIC DNA]</scope>
    <source>
        <strain evidence="3">ATCC 25205 / DSM 745 / LMG 13164 / NCIMB 1802</strain>
    </source>
</reference>
<gene>
    <name evidence="2" type="ordered locus">Cycma_3128</name>
</gene>
<dbReference type="InterPro" id="IPR023393">
    <property type="entry name" value="START-like_dom_sf"/>
</dbReference>
<organism evidence="2 3">
    <name type="scientific">Cyclobacterium marinum (strain ATCC 25205 / DSM 745 / LMG 13164 / NCIMB 1802)</name>
    <name type="common">Flectobacillus marinus</name>
    <dbReference type="NCBI Taxonomy" id="880070"/>
    <lineage>
        <taxon>Bacteria</taxon>
        <taxon>Pseudomonadati</taxon>
        <taxon>Bacteroidota</taxon>
        <taxon>Cytophagia</taxon>
        <taxon>Cytophagales</taxon>
        <taxon>Cyclobacteriaceae</taxon>
        <taxon>Cyclobacterium</taxon>
    </lineage>
</organism>
<evidence type="ECO:0000313" key="3">
    <source>
        <dbReference type="Proteomes" id="UP000001635"/>
    </source>
</evidence>
<dbReference type="InterPro" id="IPR045736">
    <property type="entry name" value="START_2"/>
</dbReference>
<dbReference type="AlphaFoldDB" id="G0J6A4"/>
<dbReference type="EMBL" id="CP002955">
    <property type="protein sequence ID" value="AEL26856.1"/>
    <property type="molecule type" value="Genomic_DNA"/>
</dbReference>
<dbReference type="eggNOG" id="COG3832">
    <property type="taxonomic scope" value="Bacteria"/>
</dbReference>